<reference evidence="19" key="1">
    <citation type="submission" date="2018-09" db="EMBL/GenBank/DDBJ databases">
        <title>Common duck and Muscovy duck high density SNP chip.</title>
        <authorList>
            <person name="Vignal A."/>
            <person name="Thebault N."/>
            <person name="Warren W.C."/>
        </authorList>
    </citation>
    <scope>NUCLEOTIDE SEQUENCE [LARGE SCALE GENOMIC DNA]</scope>
</reference>
<dbReference type="InterPro" id="IPR042235">
    <property type="entry name" value="ZP-C_dom"/>
</dbReference>
<feature type="domain" description="ZP" evidence="18">
    <location>
        <begin position="58"/>
        <end position="321"/>
    </location>
</feature>
<keyword evidence="12" id="KW-0472">Membrane</keyword>
<evidence type="ECO:0000256" key="7">
    <source>
        <dbReference type="ARBA" id="ARBA00022530"/>
    </source>
</evidence>
<proteinExistence type="inferred from homology"/>
<evidence type="ECO:0000256" key="11">
    <source>
        <dbReference type="ARBA" id="ARBA00022989"/>
    </source>
</evidence>
<keyword evidence="13" id="KW-1015">Disulfide bond</keyword>
<evidence type="ECO:0000256" key="15">
    <source>
        <dbReference type="ARBA" id="ARBA00030824"/>
    </source>
</evidence>
<feature type="compositionally biased region" description="Gly residues" evidence="16">
    <location>
        <begin position="523"/>
        <end position="533"/>
    </location>
</feature>
<evidence type="ECO:0000256" key="12">
    <source>
        <dbReference type="ARBA" id="ARBA00023136"/>
    </source>
</evidence>
<dbReference type="GO" id="GO:0007339">
    <property type="term" value="P:binding of sperm to zona pellucida"/>
    <property type="evidence" value="ECO:0007669"/>
    <property type="project" value="TreeGrafter"/>
</dbReference>
<dbReference type="Gene3D" id="2.60.40.3210">
    <property type="entry name" value="Zona pellucida, ZP-N domain"/>
    <property type="match status" value="1"/>
</dbReference>
<feature type="compositionally biased region" description="Low complexity" evidence="16">
    <location>
        <begin position="534"/>
        <end position="550"/>
    </location>
</feature>
<dbReference type="InterPro" id="IPR001507">
    <property type="entry name" value="ZP_dom"/>
</dbReference>
<feature type="compositionally biased region" description="Low complexity" evidence="16">
    <location>
        <begin position="496"/>
        <end position="506"/>
    </location>
</feature>
<evidence type="ECO:0000256" key="3">
    <source>
        <dbReference type="ARBA" id="ARBA00006735"/>
    </source>
</evidence>
<dbReference type="PANTHER" id="PTHR11576:SF2">
    <property type="entry name" value="ZONA PELLUCIDA SPERM-BINDING PROTEIN 3"/>
    <property type="match status" value="1"/>
</dbReference>
<sequence length="664" mass="70088">MRHGGGLALGLLCWLVAEVASYTPWDFSWGARGDPSAWSWGAESHSRAVPGSQPVTVQCQEAQLVVTVHRDLFGTGRLINAADLTLGPAACKHSSLNAAHNTVTFAAGLHECGSVVQVTPDALIYRTLINYDPSPASNPLIIRTNPAVIPIECHYPRRENVSSNAIRPTWAPFSSTLSAEERLVFSLRLMNEDWSAERPFTGFQLGDILNIQAEVSTESHVPLRLFVDSCVAALSPDGDSSPHYSIIDFNGCLVDGRLDDTSSAFITPRPQEDMLRFRIDVFRFAGDTRNLIYITCHLKVTPADQAPDPQNKACSFNKARNTWVPVEGTRDICSCCETGNCEPPALSRRLNPLERWPGRRFRRDAPEGKEIEADVVIGPVLLSTDPGAIGEQREGGDGKCQPARAPQFCPVPCSDAFLAFCRCSCGGARRRDGAGVRGRGRGAGWGRRGRGHRAEGLCPRFCRGVSAGRALNKACKKDELCPCCSLRRRSGGGAAPGAEPRPAEWGPGPGCSPRGSVPALGLPGPGQGPGGPGVAPAGSRLPGGAATARGAPDRGGGAGAWPRPSHRVPAAPDFPPSVLTQVRTSLLFPPLPSSPVGGAERGALRRDWAYLGASRIAIGCNAEPGGARGLRARGGGGAVWAQSPAQFRAECRGGGALSGLGRGG</sequence>
<dbReference type="Proteomes" id="UP000694556">
    <property type="component" value="Chromosome 11"/>
</dbReference>
<dbReference type="GO" id="GO:0035803">
    <property type="term" value="P:egg coat formation"/>
    <property type="evidence" value="ECO:0007669"/>
    <property type="project" value="TreeGrafter"/>
</dbReference>
<evidence type="ECO:0000256" key="5">
    <source>
        <dbReference type="ARBA" id="ARBA00022475"/>
    </source>
</evidence>
<evidence type="ECO:0000256" key="10">
    <source>
        <dbReference type="ARBA" id="ARBA00022729"/>
    </source>
</evidence>
<dbReference type="InterPro" id="IPR017977">
    <property type="entry name" value="ZP_dom_CS"/>
</dbReference>
<feature type="region of interest" description="Disordered" evidence="16">
    <location>
        <begin position="490"/>
        <end position="573"/>
    </location>
</feature>
<evidence type="ECO:0000256" key="2">
    <source>
        <dbReference type="ARBA" id="ARBA00004498"/>
    </source>
</evidence>
<dbReference type="GO" id="GO:2000344">
    <property type="term" value="P:positive regulation of acrosome reaction"/>
    <property type="evidence" value="ECO:0007669"/>
    <property type="project" value="TreeGrafter"/>
</dbReference>
<protein>
    <recommendedName>
        <fullName evidence="4">Zona pellucida sperm-binding protein 3</fullName>
    </recommendedName>
    <alternativeName>
        <fullName evidence="15">Zona pellucida glycoprotein 3</fullName>
    </alternativeName>
</protein>
<keyword evidence="5" id="KW-1003">Cell membrane</keyword>
<evidence type="ECO:0000256" key="6">
    <source>
        <dbReference type="ARBA" id="ARBA00022525"/>
    </source>
</evidence>
<dbReference type="PANTHER" id="PTHR11576">
    <property type="entry name" value="ZONA PELLUCIDA SPERM-BINDING PROTEIN 3"/>
    <property type="match status" value="1"/>
</dbReference>
<comment type="similarity">
    <text evidence="3">Belongs to the ZP domain family. ZPC subfamily.</text>
</comment>
<keyword evidence="14" id="KW-0325">Glycoprotein</keyword>
<accession>A0A8C3CFE8</accession>
<evidence type="ECO:0000256" key="16">
    <source>
        <dbReference type="SAM" id="MobiDB-lite"/>
    </source>
</evidence>
<dbReference type="InterPro" id="IPR055355">
    <property type="entry name" value="ZP-C"/>
</dbReference>
<evidence type="ECO:0000259" key="18">
    <source>
        <dbReference type="PROSITE" id="PS51034"/>
    </source>
</evidence>
<evidence type="ECO:0000256" key="4">
    <source>
        <dbReference type="ARBA" id="ARBA00017980"/>
    </source>
</evidence>
<keyword evidence="6" id="KW-0964">Secreted</keyword>
<evidence type="ECO:0000256" key="8">
    <source>
        <dbReference type="ARBA" id="ARBA00022685"/>
    </source>
</evidence>
<keyword evidence="11" id="KW-1133">Transmembrane helix</keyword>
<feature type="signal peptide" evidence="17">
    <location>
        <begin position="1"/>
        <end position="21"/>
    </location>
</feature>
<dbReference type="SMART" id="SM00241">
    <property type="entry name" value="ZP"/>
    <property type="match status" value="1"/>
</dbReference>
<dbReference type="PROSITE" id="PS00682">
    <property type="entry name" value="ZP_1"/>
    <property type="match status" value="1"/>
</dbReference>
<feature type="region of interest" description="Disordered" evidence="16">
    <location>
        <begin position="429"/>
        <end position="451"/>
    </location>
</feature>
<evidence type="ECO:0000256" key="9">
    <source>
        <dbReference type="ARBA" id="ARBA00022692"/>
    </source>
</evidence>
<dbReference type="GO" id="GO:0005886">
    <property type="term" value="C:plasma membrane"/>
    <property type="evidence" value="ECO:0007669"/>
    <property type="project" value="UniProtKB-SubCell"/>
</dbReference>
<dbReference type="PRINTS" id="PR00023">
    <property type="entry name" value="ZPELLUCIDA"/>
</dbReference>
<dbReference type="FunFam" id="2.60.40.3210:FF:000001">
    <property type="entry name" value="Zona pellucida sperm-binding protein 3"/>
    <property type="match status" value="1"/>
</dbReference>
<feature type="chain" id="PRO_5034751332" description="Zona pellucida sperm-binding protein 3" evidence="17">
    <location>
        <begin position="22"/>
        <end position="664"/>
    </location>
</feature>
<dbReference type="PROSITE" id="PS51034">
    <property type="entry name" value="ZP_2"/>
    <property type="match status" value="1"/>
</dbReference>
<dbReference type="FunFam" id="2.60.40.4100:FF:000002">
    <property type="entry name" value="Zona pellucida sperm-binding protein 3"/>
    <property type="match status" value="1"/>
</dbReference>
<evidence type="ECO:0000256" key="14">
    <source>
        <dbReference type="ARBA" id="ARBA00023180"/>
    </source>
</evidence>
<keyword evidence="7" id="KW-0272">Extracellular matrix</keyword>
<evidence type="ECO:0000313" key="19">
    <source>
        <dbReference type="Ensembl" id="ENSCMMP00000019758.1"/>
    </source>
</evidence>
<evidence type="ECO:0000256" key="17">
    <source>
        <dbReference type="SAM" id="SignalP"/>
    </source>
</evidence>
<evidence type="ECO:0000256" key="13">
    <source>
        <dbReference type="ARBA" id="ARBA00023157"/>
    </source>
</evidence>
<reference evidence="19" key="2">
    <citation type="submission" date="2025-08" db="UniProtKB">
        <authorList>
            <consortium name="Ensembl"/>
        </authorList>
    </citation>
    <scope>IDENTIFICATION</scope>
</reference>
<dbReference type="GO" id="GO:0031012">
    <property type="term" value="C:extracellular matrix"/>
    <property type="evidence" value="ECO:0007669"/>
    <property type="project" value="TreeGrafter"/>
</dbReference>
<dbReference type="Pfam" id="PF00100">
    <property type="entry name" value="Zona_pellucida"/>
    <property type="match status" value="1"/>
</dbReference>
<reference evidence="19" key="3">
    <citation type="submission" date="2025-09" db="UniProtKB">
        <authorList>
            <consortium name="Ensembl"/>
        </authorList>
    </citation>
    <scope>IDENTIFICATION</scope>
</reference>
<comment type="subcellular location">
    <subcellularLocation>
        <location evidence="1">Cell membrane</location>
        <topology evidence="1">Single-pass type I membrane protein</topology>
    </subcellularLocation>
    <subcellularLocation>
        <location evidence="2">Secreted</location>
        <location evidence="2">Extracellular space</location>
        <location evidence="2">Extracellular matrix</location>
    </subcellularLocation>
</comment>
<dbReference type="GO" id="GO:0032190">
    <property type="term" value="F:acrosin binding"/>
    <property type="evidence" value="ECO:0007669"/>
    <property type="project" value="TreeGrafter"/>
</dbReference>
<keyword evidence="9" id="KW-0812">Transmembrane</keyword>
<keyword evidence="10 17" id="KW-0732">Signal</keyword>
<dbReference type="AlphaFoldDB" id="A0A8C3CFE8"/>
<evidence type="ECO:0000256" key="1">
    <source>
        <dbReference type="ARBA" id="ARBA00004251"/>
    </source>
</evidence>
<feature type="compositionally biased region" description="Gly residues" evidence="16">
    <location>
        <begin position="435"/>
        <end position="446"/>
    </location>
</feature>
<dbReference type="InterPro" id="IPR048290">
    <property type="entry name" value="ZP_chr"/>
</dbReference>
<keyword evidence="20" id="KW-1185">Reference proteome</keyword>
<dbReference type="Ensembl" id="ENSCMMT00000021686.1">
    <property type="protein sequence ID" value="ENSCMMP00000019758.1"/>
    <property type="gene ID" value="ENSCMMG00000012430.1"/>
</dbReference>
<dbReference type="InterPro" id="IPR055356">
    <property type="entry name" value="ZP-N"/>
</dbReference>
<evidence type="ECO:0000313" key="20">
    <source>
        <dbReference type="Proteomes" id="UP000694556"/>
    </source>
</evidence>
<dbReference type="Gene3D" id="2.60.40.4100">
    <property type="entry name" value="Zona pellucida, ZP-C domain"/>
    <property type="match status" value="1"/>
</dbReference>
<name>A0A8C3CFE8_CAIMO</name>
<dbReference type="Pfam" id="PF23344">
    <property type="entry name" value="ZP-N"/>
    <property type="match status" value="1"/>
</dbReference>
<organism evidence="19 20">
    <name type="scientific">Cairina moschata</name>
    <name type="common">Muscovy duck</name>
    <dbReference type="NCBI Taxonomy" id="8855"/>
    <lineage>
        <taxon>Eukaryota</taxon>
        <taxon>Metazoa</taxon>
        <taxon>Chordata</taxon>
        <taxon>Craniata</taxon>
        <taxon>Vertebrata</taxon>
        <taxon>Euteleostomi</taxon>
        <taxon>Archelosauria</taxon>
        <taxon>Archosauria</taxon>
        <taxon>Dinosauria</taxon>
        <taxon>Saurischia</taxon>
        <taxon>Theropoda</taxon>
        <taxon>Coelurosauria</taxon>
        <taxon>Aves</taxon>
        <taxon>Neognathae</taxon>
        <taxon>Galloanserae</taxon>
        <taxon>Anseriformes</taxon>
        <taxon>Anatidae</taxon>
        <taxon>Anatinae</taxon>
        <taxon>Cairina</taxon>
    </lineage>
</organism>
<keyword evidence="8" id="KW-0165">Cleavage on pair of basic residues</keyword>